<dbReference type="EMBL" id="CP089982">
    <property type="protein sequence ID" value="WXA91484.1"/>
    <property type="molecule type" value="Genomic_DNA"/>
</dbReference>
<reference evidence="3 4" key="1">
    <citation type="submission" date="2021-12" db="EMBL/GenBank/DDBJ databases">
        <title>Discovery of the Pendulisporaceae a myxobacterial family with distinct sporulation behavior and unique specialized metabolism.</title>
        <authorList>
            <person name="Garcia R."/>
            <person name="Popoff A."/>
            <person name="Bader C.D."/>
            <person name="Loehr J."/>
            <person name="Walesch S."/>
            <person name="Walt C."/>
            <person name="Boldt J."/>
            <person name="Bunk B."/>
            <person name="Haeckl F.J.F.P.J."/>
            <person name="Gunesch A.P."/>
            <person name="Birkelbach J."/>
            <person name="Nuebel U."/>
            <person name="Pietschmann T."/>
            <person name="Bach T."/>
            <person name="Mueller R."/>
        </authorList>
    </citation>
    <scope>NUCLEOTIDE SEQUENCE [LARGE SCALE GENOMIC DNA]</scope>
    <source>
        <strain evidence="3 4">MSr12523</strain>
    </source>
</reference>
<proteinExistence type="predicted"/>
<evidence type="ECO:0000313" key="4">
    <source>
        <dbReference type="Proteomes" id="UP001379533"/>
    </source>
</evidence>
<gene>
    <name evidence="3" type="ORF">LZC95_34130</name>
</gene>
<protein>
    <recommendedName>
        <fullName evidence="5">Isoquinoline 1-oxidoreductase subunit</fullName>
    </recommendedName>
</protein>
<evidence type="ECO:0000256" key="2">
    <source>
        <dbReference type="SAM" id="SignalP"/>
    </source>
</evidence>
<accession>A0ABZ2JYC3</accession>
<dbReference type="Proteomes" id="UP001379533">
    <property type="component" value="Chromosome"/>
</dbReference>
<dbReference type="SUPFAM" id="SSF48695">
    <property type="entry name" value="Multiheme cytochromes"/>
    <property type="match status" value="1"/>
</dbReference>
<evidence type="ECO:0000313" key="3">
    <source>
        <dbReference type="EMBL" id="WXA91484.1"/>
    </source>
</evidence>
<feature type="chain" id="PRO_5047392931" description="Isoquinoline 1-oxidoreductase subunit" evidence="2">
    <location>
        <begin position="27"/>
        <end position="196"/>
    </location>
</feature>
<feature type="region of interest" description="Disordered" evidence="1">
    <location>
        <begin position="59"/>
        <end position="80"/>
    </location>
</feature>
<evidence type="ECO:0008006" key="5">
    <source>
        <dbReference type="Google" id="ProtNLM"/>
    </source>
</evidence>
<dbReference type="PROSITE" id="PS51257">
    <property type="entry name" value="PROKAR_LIPOPROTEIN"/>
    <property type="match status" value="1"/>
</dbReference>
<sequence length="196" mass="21024">MNPHRLAMLVMLVLLLSACRPPSDGASPTDARGADGVVAFETVRRVLQHPRCQNCHPAGDAPLQGDDSHVHTQNVQRGPEGRGMVGAECATCHGLANPPSAYGPHVPPGNANGWHMPPPDTKLVFVGLSPRALCEQVRDPARNGHKDAAALRVHLEDPLVVWGWTPGHGRAPVPTPRDTFLAAWERWMRAGAPCPD</sequence>
<dbReference type="InterPro" id="IPR036280">
    <property type="entry name" value="Multihaem_cyt_sf"/>
</dbReference>
<name>A0ABZ2JYC3_9BACT</name>
<evidence type="ECO:0000256" key="1">
    <source>
        <dbReference type="SAM" id="MobiDB-lite"/>
    </source>
</evidence>
<dbReference type="RefSeq" id="WP_394842104.1">
    <property type="nucleotide sequence ID" value="NZ_CP089982.1"/>
</dbReference>
<keyword evidence="2" id="KW-0732">Signal</keyword>
<organism evidence="3 4">
    <name type="scientific">Pendulispora brunnea</name>
    <dbReference type="NCBI Taxonomy" id="2905690"/>
    <lineage>
        <taxon>Bacteria</taxon>
        <taxon>Pseudomonadati</taxon>
        <taxon>Myxococcota</taxon>
        <taxon>Myxococcia</taxon>
        <taxon>Myxococcales</taxon>
        <taxon>Sorangiineae</taxon>
        <taxon>Pendulisporaceae</taxon>
        <taxon>Pendulispora</taxon>
    </lineage>
</organism>
<feature type="signal peptide" evidence="2">
    <location>
        <begin position="1"/>
        <end position="26"/>
    </location>
</feature>
<keyword evidence="4" id="KW-1185">Reference proteome</keyword>